<dbReference type="EMBL" id="JACZZA010000002">
    <property type="protein sequence ID" value="MBE1159697.1"/>
    <property type="molecule type" value="Genomic_DNA"/>
</dbReference>
<keyword evidence="2" id="KW-1185">Reference proteome</keyword>
<reference evidence="1 2" key="1">
    <citation type="submission" date="2020-09" db="EMBL/GenBank/DDBJ databases">
        <title>Dyella sp. 7MK23 isolated from forest soil.</title>
        <authorList>
            <person name="Fu J."/>
        </authorList>
    </citation>
    <scope>NUCLEOTIDE SEQUENCE [LARGE SCALE GENOMIC DNA]</scope>
    <source>
        <strain evidence="1 2">7MK23</strain>
    </source>
</reference>
<accession>A0ABR9G6M1</accession>
<dbReference type="Pfam" id="PF11390">
    <property type="entry name" value="FdsD"/>
    <property type="match status" value="1"/>
</dbReference>
<proteinExistence type="predicted"/>
<organism evidence="1 2">
    <name type="scientific">Dyella acidiphila</name>
    <dbReference type="NCBI Taxonomy" id="2775866"/>
    <lineage>
        <taxon>Bacteria</taxon>
        <taxon>Pseudomonadati</taxon>
        <taxon>Pseudomonadota</taxon>
        <taxon>Gammaproteobacteria</taxon>
        <taxon>Lysobacterales</taxon>
        <taxon>Rhodanobacteraceae</taxon>
        <taxon>Dyella</taxon>
    </lineage>
</organism>
<dbReference type="InterPro" id="IPR021074">
    <property type="entry name" value="Formate_DH_dsu"/>
</dbReference>
<gene>
    <name evidence="1" type="ORF">IGX34_04815</name>
</gene>
<name>A0ABR9G6M1_9GAMM</name>
<sequence>MNIERLVAMVNDIARYFASEPDHATGVAGIADHLKRFWEPGMRRQIVAHLQEGGEGLDALAKLGVQRLAELDTK</sequence>
<dbReference type="RefSeq" id="WP_192554567.1">
    <property type="nucleotide sequence ID" value="NZ_JACZZA010000002.1"/>
</dbReference>
<protein>
    <submittedName>
        <fullName evidence="1">Formate dehydrogenase subunit delta</fullName>
    </submittedName>
</protein>
<dbReference type="Proteomes" id="UP000651010">
    <property type="component" value="Unassembled WGS sequence"/>
</dbReference>
<comment type="caution">
    <text evidence="1">The sequence shown here is derived from an EMBL/GenBank/DDBJ whole genome shotgun (WGS) entry which is preliminary data.</text>
</comment>
<evidence type="ECO:0000313" key="2">
    <source>
        <dbReference type="Proteomes" id="UP000651010"/>
    </source>
</evidence>
<evidence type="ECO:0000313" key="1">
    <source>
        <dbReference type="EMBL" id="MBE1159697.1"/>
    </source>
</evidence>